<keyword evidence="3 5" id="KW-0235">DNA replication</keyword>
<comment type="subcellular location">
    <subcellularLocation>
        <location evidence="1 5">Nucleus</location>
    </subcellularLocation>
</comment>
<comment type="similarity">
    <text evidence="2 5">Belongs to the GINS2/PSF2 family.</text>
</comment>
<dbReference type="SUPFAM" id="SSF160059">
    <property type="entry name" value="PriA/YqbF domain"/>
    <property type="match status" value="1"/>
</dbReference>
<keyword evidence="4 5" id="KW-0539">Nucleus</keyword>
<evidence type="ECO:0000256" key="5">
    <source>
        <dbReference type="PIRNR" id="PIRNR028998"/>
    </source>
</evidence>
<comment type="subunit">
    <text evidence="5">Component of the GINS complex.</text>
</comment>
<dbReference type="FunFam" id="3.40.5.50:FF:000001">
    <property type="entry name" value="DNA replication complex GINS protein PSF2"/>
    <property type="match status" value="1"/>
</dbReference>
<dbReference type="PANTHER" id="PTHR12772:SF0">
    <property type="entry name" value="DNA REPLICATION COMPLEX GINS PROTEIN PSF2"/>
    <property type="match status" value="1"/>
</dbReference>
<dbReference type="CDD" id="cd21694">
    <property type="entry name" value="GINS_B_Psf2"/>
    <property type="match status" value="1"/>
</dbReference>
<gene>
    <name evidence="9" type="ORF">CPEL01642_LOCUS20189</name>
</gene>
<evidence type="ECO:0000259" key="8">
    <source>
        <dbReference type="Pfam" id="PF25005"/>
    </source>
</evidence>
<dbReference type="InterPro" id="IPR021151">
    <property type="entry name" value="GINS_A"/>
</dbReference>
<dbReference type="Gene3D" id="1.20.58.1020">
    <property type="match status" value="1"/>
</dbReference>
<feature type="compositionally biased region" description="Low complexity" evidence="6">
    <location>
        <begin position="177"/>
        <end position="202"/>
    </location>
</feature>
<dbReference type="EMBL" id="HBEY01042215">
    <property type="protein sequence ID" value="CAD8616808.1"/>
    <property type="molecule type" value="Transcribed_RNA"/>
</dbReference>
<protein>
    <recommendedName>
        <fullName evidence="5">DNA replication complex GINS protein PSF2</fullName>
    </recommendedName>
</protein>
<dbReference type="Gene3D" id="3.40.5.50">
    <property type="match status" value="1"/>
</dbReference>
<dbReference type="GO" id="GO:0000727">
    <property type="term" value="P:double-strand break repair via break-induced replication"/>
    <property type="evidence" value="ECO:0007669"/>
    <property type="project" value="TreeGrafter"/>
</dbReference>
<sequence>MSTASELTFLCGEEPLTIIPKRRIEPLQLICGDISEMRAAIPAEVPFWLAMYLKKRDLCRIQIPPWMDVDNLENSLVEERRNLDKFANLPYHYLVIAKQLLSAASDDIPDQHQIRALIADIEDHRRSKVQRGLQSLDEHATTIQLNHVSSMELHCIRAIATKAMDQMQILDPSSRGSSATPAAPQPSQTAAAQPAQAQAAATGNQRLANALRRRSQMS</sequence>
<dbReference type="CDD" id="cd11712">
    <property type="entry name" value="GINS_A_psf2"/>
    <property type="match status" value="1"/>
</dbReference>
<evidence type="ECO:0000256" key="1">
    <source>
        <dbReference type="ARBA" id="ARBA00004123"/>
    </source>
</evidence>
<evidence type="ECO:0000256" key="4">
    <source>
        <dbReference type="ARBA" id="ARBA00023242"/>
    </source>
</evidence>
<dbReference type="Pfam" id="PF05916">
    <property type="entry name" value="Sld5"/>
    <property type="match status" value="1"/>
</dbReference>
<feature type="domain" description="GINS subunit" evidence="7">
    <location>
        <begin position="66"/>
        <end position="167"/>
    </location>
</feature>
<dbReference type="Pfam" id="PF25005">
    <property type="entry name" value="PSF2_N"/>
    <property type="match status" value="1"/>
</dbReference>
<accession>A0A7S0Q6N7</accession>
<organism evidence="9">
    <name type="scientific">Coccolithus braarudii</name>
    <dbReference type="NCBI Taxonomy" id="221442"/>
    <lineage>
        <taxon>Eukaryota</taxon>
        <taxon>Haptista</taxon>
        <taxon>Haptophyta</taxon>
        <taxon>Prymnesiophyceae</taxon>
        <taxon>Coccolithales</taxon>
        <taxon>Coccolithaceae</taxon>
        <taxon>Coccolithus</taxon>
    </lineage>
</organism>
<dbReference type="PIRSF" id="PIRSF028998">
    <property type="entry name" value="GINS_Psf2_subgr"/>
    <property type="match status" value="1"/>
</dbReference>
<proteinExistence type="inferred from homology"/>
<dbReference type="InterPro" id="IPR056784">
    <property type="entry name" value="PSF2_N"/>
</dbReference>
<feature type="region of interest" description="Disordered" evidence="6">
    <location>
        <begin position="171"/>
        <end position="218"/>
    </location>
</feature>
<dbReference type="InterPro" id="IPR007257">
    <property type="entry name" value="GINS_Psf2"/>
</dbReference>
<dbReference type="PANTHER" id="PTHR12772">
    <property type="entry name" value="DNA REPLICATION COMPLEX GINS PROTEIN PSF2"/>
    <property type="match status" value="1"/>
</dbReference>
<dbReference type="InterPro" id="IPR036224">
    <property type="entry name" value="GINS_bundle-like_dom_sf"/>
</dbReference>
<evidence type="ECO:0000256" key="6">
    <source>
        <dbReference type="SAM" id="MobiDB-lite"/>
    </source>
</evidence>
<dbReference type="FunFam" id="1.20.58.1020:FF:000001">
    <property type="entry name" value="DNA replication complex GINS protein PSF2"/>
    <property type="match status" value="1"/>
</dbReference>
<name>A0A7S0Q6N7_9EUKA</name>
<evidence type="ECO:0000256" key="2">
    <source>
        <dbReference type="ARBA" id="ARBA00010565"/>
    </source>
</evidence>
<dbReference type="AlphaFoldDB" id="A0A7S0Q6N7"/>
<feature type="domain" description="DNA replication complex GINS protein PSF2 N-terminal" evidence="8">
    <location>
        <begin position="3"/>
        <end position="62"/>
    </location>
</feature>
<dbReference type="GO" id="GO:0000811">
    <property type="term" value="C:GINS complex"/>
    <property type="evidence" value="ECO:0007669"/>
    <property type="project" value="TreeGrafter"/>
</dbReference>
<evidence type="ECO:0000256" key="3">
    <source>
        <dbReference type="ARBA" id="ARBA00022705"/>
    </source>
</evidence>
<dbReference type="SUPFAM" id="SSF158573">
    <property type="entry name" value="GINS helical bundle-like"/>
    <property type="match status" value="1"/>
</dbReference>
<reference evidence="9" key="1">
    <citation type="submission" date="2021-01" db="EMBL/GenBank/DDBJ databases">
        <authorList>
            <person name="Corre E."/>
            <person name="Pelletier E."/>
            <person name="Niang G."/>
            <person name="Scheremetjew M."/>
            <person name="Finn R."/>
            <person name="Kale V."/>
            <person name="Holt S."/>
            <person name="Cochrane G."/>
            <person name="Meng A."/>
            <person name="Brown T."/>
            <person name="Cohen L."/>
        </authorList>
    </citation>
    <scope>NUCLEOTIDE SEQUENCE</scope>
    <source>
        <strain evidence="9">PLY182g</strain>
    </source>
</reference>
<evidence type="ECO:0000259" key="7">
    <source>
        <dbReference type="Pfam" id="PF05916"/>
    </source>
</evidence>
<evidence type="ECO:0000313" key="9">
    <source>
        <dbReference type="EMBL" id="CAD8616808.1"/>
    </source>
</evidence>
<dbReference type="GO" id="GO:0006260">
    <property type="term" value="P:DNA replication"/>
    <property type="evidence" value="ECO:0007669"/>
    <property type="project" value="UniProtKB-KW"/>
</dbReference>